<dbReference type="GO" id="GO:0005886">
    <property type="term" value="C:plasma membrane"/>
    <property type="evidence" value="ECO:0007669"/>
    <property type="project" value="UniProtKB-SubCell"/>
</dbReference>
<evidence type="ECO:0000256" key="4">
    <source>
        <dbReference type="ARBA" id="ARBA00022840"/>
    </source>
</evidence>
<name>A0A3M0GR19_9ACTN</name>
<dbReference type="InterPro" id="IPR003439">
    <property type="entry name" value="ABC_transporter-like_ATP-bd"/>
</dbReference>
<evidence type="ECO:0000313" key="8">
    <source>
        <dbReference type="Proteomes" id="UP000275256"/>
    </source>
</evidence>
<dbReference type="AlphaFoldDB" id="A0A3M0GR19"/>
<dbReference type="GO" id="GO:0005524">
    <property type="term" value="F:ATP binding"/>
    <property type="evidence" value="ECO:0007669"/>
    <property type="project" value="UniProtKB-KW"/>
</dbReference>
<gene>
    <name evidence="7" type="ORF">EAX62_08205</name>
</gene>
<dbReference type="GO" id="GO:0016887">
    <property type="term" value="F:ATP hydrolysis activity"/>
    <property type="evidence" value="ECO:0007669"/>
    <property type="project" value="InterPro"/>
</dbReference>
<evidence type="ECO:0000259" key="6">
    <source>
        <dbReference type="PROSITE" id="PS50893"/>
    </source>
</evidence>
<organism evidence="7 8">
    <name type="scientific">Tessaracoccus antarcticus</name>
    <dbReference type="NCBI Taxonomy" id="2479848"/>
    <lineage>
        <taxon>Bacteria</taxon>
        <taxon>Bacillati</taxon>
        <taxon>Actinomycetota</taxon>
        <taxon>Actinomycetes</taxon>
        <taxon>Propionibacteriales</taxon>
        <taxon>Propionibacteriaceae</taxon>
        <taxon>Tessaracoccus</taxon>
    </lineage>
</organism>
<dbReference type="EMBL" id="REFW01000002">
    <property type="protein sequence ID" value="RMB59726.1"/>
    <property type="molecule type" value="Genomic_DNA"/>
</dbReference>
<evidence type="ECO:0000256" key="2">
    <source>
        <dbReference type="ARBA" id="ARBA00022448"/>
    </source>
</evidence>
<dbReference type="InterPro" id="IPR050763">
    <property type="entry name" value="ABC_transporter_ATP-binding"/>
</dbReference>
<reference evidence="7 8" key="1">
    <citation type="submission" date="2018-10" db="EMBL/GenBank/DDBJ databases">
        <title>Tessaracoccus antarcticuss sp. nov., isolated from sediment.</title>
        <authorList>
            <person name="Zhou L.Y."/>
            <person name="Du Z.J."/>
        </authorList>
    </citation>
    <scope>NUCLEOTIDE SEQUENCE [LARGE SCALE GENOMIC DNA]</scope>
    <source>
        <strain evidence="7 8">JDX10</strain>
    </source>
</reference>
<dbReference type="PANTHER" id="PTHR42711:SF16">
    <property type="entry name" value="ABC TRANSPORTER ATP-BINDING PROTEIN"/>
    <property type="match status" value="1"/>
</dbReference>
<evidence type="ECO:0000256" key="1">
    <source>
        <dbReference type="ARBA" id="ARBA00004202"/>
    </source>
</evidence>
<protein>
    <submittedName>
        <fullName evidence="7">ABC transporter ATP-binding protein</fullName>
    </submittedName>
</protein>
<keyword evidence="4 7" id="KW-0067">ATP-binding</keyword>
<dbReference type="CDD" id="cd03230">
    <property type="entry name" value="ABC_DR_subfamily_A"/>
    <property type="match status" value="1"/>
</dbReference>
<dbReference type="OrthoDB" id="9804819at2"/>
<dbReference type="GO" id="GO:0046677">
    <property type="term" value="P:response to antibiotic"/>
    <property type="evidence" value="ECO:0007669"/>
    <property type="project" value="UniProtKB-KW"/>
</dbReference>
<evidence type="ECO:0000256" key="5">
    <source>
        <dbReference type="ARBA" id="ARBA00023251"/>
    </source>
</evidence>
<dbReference type="PROSITE" id="PS00211">
    <property type="entry name" value="ABC_TRANSPORTER_1"/>
    <property type="match status" value="1"/>
</dbReference>
<dbReference type="RefSeq" id="WP_121901205.1">
    <property type="nucleotide sequence ID" value="NZ_REFW01000002.1"/>
</dbReference>
<comment type="subcellular location">
    <subcellularLocation>
        <location evidence="1">Cell membrane</location>
        <topology evidence="1">Peripheral membrane protein</topology>
    </subcellularLocation>
</comment>
<dbReference type="InterPro" id="IPR017871">
    <property type="entry name" value="ABC_transporter-like_CS"/>
</dbReference>
<proteinExistence type="predicted"/>
<keyword evidence="3" id="KW-0547">Nucleotide-binding</keyword>
<keyword evidence="5" id="KW-0046">Antibiotic resistance</keyword>
<dbReference type="Proteomes" id="UP000275256">
    <property type="component" value="Unassembled WGS sequence"/>
</dbReference>
<dbReference type="SUPFAM" id="SSF52540">
    <property type="entry name" value="P-loop containing nucleoside triphosphate hydrolases"/>
    <property type="match status" value="1"/>
</dbReference>
<dbReference type="PANTHER" id="PTHR42711">
    <property type="entry name" value="ABC TRANSPORTER ATP-BINDING PROTEIN"/>
    <property type="match status" value="1"/>
</dbReference>
<evidence type="ECO:0000313" key="7">
    <source>
        <dbReference type="EMBL" id="RMB59726.1"/>
    </source>
</evidence>
<dbReference type="InterPro" id="IPR003593">
    <property type="entry name" value="AAA+_ATPase"/>
</dbReference>
<evidence type="ECO:0000256" key="3">
    <source>
        <dbReference type="ARBA" id="ARBA00022741"/>
    </source>
</evidence>
<feature type="domain" description="ABC transporter" evidence="6">
    <location>
        <begin position="18"/>
        <end position="241"/>
    </location>
</feature>
<keyword evidence="8" id="KW-1185">Reference proteome</keyword>
<dbReference type="PROSITE" id="PS50893">
    <property type="entry name" value="ABC_TRANSPORTER_2"/>
    <property type="match status" value="1"/>
</dbReference>
<dbReference type="InterPro" id="IPR027417">
    <property type="entry name" value="P-loop_NTPase"/>
</dbReference>
<dbReference type="Gene3D" id="3.40.50.300">
    <property type="entry name" value="P-loop containing nucleotide triphosphate hydrolases"/>
    <property type="match status" value="1"/>
</dbReference>
<dbReference type="Pfam" id="PF00005">
    <property type="entry name" value="ABC_tran"/>
    <property type="match status" value="1"/>
</dbReference>
<sequence length="249" mass="26641">MLHHGWRYSGDVPPPSVVSARDLRVAFGSRTALDGMSLEVHPGRVTSLLGPNGAGKTTFIRCCTGLVEPDAGTLALFGHAPGSAQVLPRVGLMPQQTGAWSQIAPRQLLTYLSKLYADPLPTDSLMTALGIHAFASTPYRRLSGGQQQLVNLAGALIGRPDVVFLDEPTAGLDVRMKRSVWDLVGRVRDAGVAVLLTTHDMHEAENLADDVHIIDRGRITLQGTVKELTRNGDLESVFLAHTSPAEADA</sequence>
<accession>A0A3M0GR19</accession>
<comment type="caution">
    <text evidence="7">The sequence shown here is derived from an EMBL/GenBank/DDBJ whole genome shotgun (WGS) entry which is preliminary data.</text>
</comment>
<dbReference type="SMART" id="SM00382">
    <property type="entry name" value="AAA"/>
    <property type="match status" value="1"/>
</dbReference>
<keyword evidence="2" id="KW-0813">Transport</keyword>